<evidence type="ECO:0000256" key="4">
    <source>
        <dbReference type="ARBA" id="ARBA00022729"/>
    </source>
</evidence>
<evidence type="ECO:0000256" key="3">
    <source>
        <dbReference type="ARBA" id="ARBA00022525"/>
    </source>
</evidence>
<dbReference type="InterPro" id="IPR036896">
    <property type="entry name" value="Avidin-like_sf"/>
</dbReference>
<dbReference type="SUPFAM" id="SSF50876">
    <property type="entry name" value="Avidin/streptavidin"/>
    <property type="match status" value="1"/>
</dbReference>
<evidence type="ECO:0000256" key="1">
    <source>
        <dbReference type="ARBA" id="ARBA00004613"/>
    </source>
</evidence>
<keyword evidence="7" id="KW-1185">Reference proteome</keyword>
<evidence type="ECO:0000313" key="7">
    <source>
        <dbReference type="Proteomes" id="UP001148786"/>
    </source>
</evidence>
<name>A0A9W8MMW7_9AGAR</name>
<accession>A0A9W8MMW7</accession>
<evidence type="ECO:0008006" key="8">
    <source>
        <dbReference type="Google" id="ProtNLM"/>
    </source>
</evidence>
<dbReference type="Proteomes" id="UP001148786">
    <property type="component" value="Unassembled WGS sequence"/>
</dbReference>
<dbReference type="OrthoDB" id="2821340at2759"/>
<dbReference type="GO" id="GO:0005576">
    <property type="term" value="C:extracellular region"/>
    <property type="evidence" value="ECO:0007669"/>
    <property type="project" value="UniProtKB-SubCell"/>
</dbReference>
<dbReference type="InterPro" id="IPR005468">
    <property type="entry name" value="Avidin/str"/>
</dbReference>
<dbReference type="PROSITE" id="PS51326">
    <property type="entry name" value="AVIDIN_2"/>
    <property type="match status" value="1"/>
</dbReference>
<keyword evidence="5" id="KW-0092">Biotin</keyword>
<evidence type="ECO:0000313" key="6">
    <source>
        <dbReference type="EMBL" id="KAJ3488867.1"/>
    </source>
</evidence>
<comment type="subcellular location">
    <subcellularLocation>
        <location evidence="1">Secreted</location>
    </subcellularLocation>
</comment>
<dbReference type="Gene3D" id="2.40.128.30">
    <property type="entry name" value="Avidin-like"/>
    <property type="match status" value="1"/>
</dbReference>
<comment type="caution">
    <text evidence="6">The sequence shown here is derived from an EMBL/GenBank/DDBJ whole genome shotgun (WGS) entry which is preliminary data.</text>
</comment>
<gene>
    <name evidence="6" type="ORF">NLJ89_g11578</name>
</gene>
<keyword evidence="4" id="KW-0732">Signal</keyword>
<proteinExistence type="inferred from homology"/>
<dbReference type="PRINTS" id="PR00709">
    <property type="entry name" value="AVIDIN"/>
</dbReference>
<dbReference type="GO" id="GO:0009374">
    <property type="term" value="F:biotin binding"/>
    <property type="evidence" value="ECO:0007669"/>
    <property type="project" value="InterPro"/>
</dbReference>
<dbReference type="AlphaFoldDB" id="A0A9W8MMW7"/>
<comment type="similarity">
    <text evidence="2">Belongs to the avidin/streptavidin family.</text>
</comment>
<dbReference type="InterPro" id="IPR005469">
    <property type="entry name" value="Avidin"/>
</dbReference>
<dbReference type="PANTHER" id="PTHR34399">
    <property type="entry name" value="AVIDIN-RELATED"/>
    <property type="match status" value="1"/>
</dbReference>
<organism evidence="6 7">
    <name type="scientific">Agrocybe chaxingu</name>
    <dbReference type="NCBI Taxonomy" id="84603"/>
    <lineage>
        <taxon>Eukaryota</taxon>
        <taxon>Fungi</taxon>
        <taxon>Dikarya</taxon>
        <taxon>Basidiomycota</taxon>
        <taxon>Agaricomycotina</taxon>
        <taxon>Agaricomycetes</taxon>
        <taxon>Agaricomycetidae</taxon>
        <taxon>Agaricales</taxon>
        <taxon>Agaricineae</taxon>
        <taxon>Strophariaceae</taxon>
        <taxon>Agrocybe</taxon>
    </lineage>
</organism>
<dbReference type="InterPro" id="IPR051764">
    <property type="entry name" value="Avidin/Streptavidin-rel"/>
</dbReference>
<evidence type="ECO:0000256" key="5">
    <source>
        <dbReference type="ARBA" id="ARBA00023267"/>
    </source>
</evidence>
<protein>
    <recommendedName>
        <fullName evidence="8">Avidin family protein</fullName>
    </recommendedName>
</protein>
<reference evidence="6" key="1">
    <citation type="submission" date="2022-07" db="EMBL/GenBank/DDBJ databases">
        <title>Genome Sequence of Agrocybe chaxingu.</title>
        <authorList>
            <person name="Buettner E."/>
        </authorList>
    </citation>
    <scope>NUCLEOTIDE SEQUENCE</scope>
    <source>
        <strain evidence="6">MP-N11</strain>
    </source>
</reference>
<evidence type="ECO:0000256" key="2">
    <source>
        <dbReference type="ARBA" id="ARBA00006297"/>
    </source>
</evidence>
<dbReference type="EMBL" id="JANKHO010002776">
    <property type="protein sequence ID" value="KAJ3488867.1"/>
    <property type="molecule type" value="Genomic_DNA"/>
</dbReference>
<sequence length="152" mass="16326">MSNAPLSGDWYNQLGSKMTLIADNDSGGGLSGEYNSAVGQAKDVYILTGRYDAAPPAGEGTSVGWVVTFRNDILNAHSTSTWSGQYFDGGNERIITQWLLTSSTTPSDVWSSTRIGNDTFTRTAPTAAEIEKARAFTVGSPHPEDIIAMMRK</sequence>
<dbReference type="Pfam" id="PF01382">
    <property type="entry name" value="Avidin"/>
    <property type="match status" value="1"/>
</dbReference>
<keyword evidence="3" id="KW-0964">Secreted</keyword>